<dbReference type="PANTHER" id="PTHR38780:SF1">
    <property type="entry name" value="PROTEIN TUSC"/>
    <property type="match status" value="1"/>
</dbReference>
<dbReference type="PANTHER" id="PTHR38780">
    <property type="entry name" value="PROTEIN TUSC"/>
    <property type="match status" value="1"/>
</dbReference>
<reference evidence="2" key="1">
    <citation type="journal article" date="2012" name="Sci. Rep.">
        <title>Recruitment in the sea: bacterial genes required for inducing larval settlement in a polychaete worm.</title>
        <authorList>
            <person name="Huang Y."/>
            <person name="Callahan S."/>
            <person name="Hadfield M.G."/>
        </authorList>
    </citation>
    <scope>NUCLEOTIDE SEQUENCE</scope>
    <source>
        <strain evidence="2">HI1</strain>
    </source>
</reference>
<comment type="similarity">
    <text evidence="1">Belongs to the DsrF/TusC family.</text>
</comment>
<dbReference type="Proteomes" id="UP000031327">
    <property type="component" value="Unassembled WGS sequence"/>
</dbReference>
<dbReference type="SUPFAM" id="SSF75169">
    <property type="entry name" value="DsrEFH-like"/>
    <property type="match status" value="1"/>
</dbReference>
<gene>
    <name evidence="3" type="ORF">JF50_12880</name>
</gene>
<dbReference type="Pfam" id="PF02635">
    <property type="entry name" value="DsrE"/>
    <property type="match status" value="1"/>
</dbReference>
<evidence type="ECO:0000313" key="2">
    <source>
        <dbReference type="EMBL" id="AHX39657.1"/>
    </source>
</evidence>
<dbReference type="EMBL" id="JWIC01000006">
    <property type="protein sequence ID" value="KID56795.1"/>
    <property type="molecule type" value="Genomic_DNA"/>
</dbReference>
<proteinExistence type="inferred from homology"/>
<dbReference type="InterPro" id="IPR027396">
    <property type="entry name" value="DsrEFH-like"/>
</dbReference>
<sequence>MTKKILVVCDSAPFDAQILRDSLDMALIFAAVDQEVSWLFKGASVLALKAAQHPSQLGIKDFLKQLKTLEIYEVDRIFVCENALVEFSMSAEALMIDADTVNIQQQQALLQQQDHVVKL</sequence>
<evidence type="ECO:0000313" key="4">
    <source>
        <dbReference type="Proteomes" id="UP000031327"/>
    </source>
</evidence>
<dbReference type="InterPro" id="IPR003787">
    <property type="entry name" value="Sulphur_relay_DsrE/F-like"/>
</dbReference>
<name>A0A023Q0L7_9GAMM</name>
<reference evidence="2" key="2">
    <citation type="journal article" date="2014" name="Science">
        <title>Marine tubeworm metamorphosis induced by arrays of bacterial phage tail-like structures.</title>
        <authorList>
            <person name="Shikuma N.J."/>
            <person name="Pilhofer M."/>
            <person name="Weiss G.L."/>
            <person name="Hadfield M.G."/>
            <person name="Jensen G.J."/>
            <person name="Newman D.K."/>
        </authorList>
    </citation>
    <scope>NUCLEOTIDE SEQUENCE</scope>
    <source>
        <strain evidence="2">HI1</strain>
    </source>
</reference>
<dbReference type="RefSeq" id="WP_039609859.1">
    <property type="nucleotide sequence ID" value="NZ_JWIC01000006.1"/>
</dbReference>
<protein>
    <submittedName>
        <fullName evidence="3">TusC</fullName>
    </submittedName>
</protein>
<dbReference type="AlphaFoldDB" id="A0A023Q0L7"/>
<dbReference type="InterPro" id="IPR017462">
    <property type="entry name" value="Sulphur_relay_TusC/DsrF"/>
</dbReference>
<accession>A0A023Q0L7</accession>
<evidence type="ECO:0000256" key="1">
    <source>
        <dbReference type="ARBA" id="ARBA00005996"/>
    </source>
</evidence>
<dbReference type="OrthoDB" id="9789418at2"/>
<reference evidence="3 4" key="3">
    <citation type="submission" date="2014-12" db="EMBL/GenBank/DDBJ databases">
        <title>Draft Genome Sequence of Pseudoalteromonas luteoviolacea HI1.</title>
        <authorList>
            <person name="Asahina A.Y."/>
            <person name="Hadfield M.G."/>
        </authorList>
    </citation>
    <scope>NUCLEOTIDE SEQUENCE [LARGE SCALE GENOMIC DNA]</scope>
    <source>
        <strain evidence="3 4">HI1</strain>
    </source>
</reference>
<dbReference type="EMBL" id="KF724687">
    <property type="protein sequence ID" value="AHX39657.1"/>
    <property type="molecule type" value="Genomic_DNA"/>
</dbReference>
<dbReference type="Gene3D" id="3.40.1260.10">
    <property type="entry name" value="DsrEFH-like"/>
    <property type="match status" value="1"/>
</dbReference>
<evidence type="ECO:0000313" key="3">
    <source>
        <dbReference type="EMBL" id="KID56795.1"/>
    </source>
</evidence>
<organism evidence="2">
    <name type="scientific">Pseudoalteromonas luteoviolacea</name>
    <dbReference type="NCBI Taxonomy" id="43657"/>
    <lineage>
        <taxon>Bacteria</taxon>
        <taxon>Pseudomonadati</taxon>
        <taxon>Pseudomonadota</taxon>
        <taxon>Gammaproteobacteria</taxon>
        <taxon>Alteromonadales</taxon>
        <taxon>Pseudoalteromonadaceae</taxon>
        <taxon>Pseudoalteromonas</taxon>
    </lineage>
</organism>